<feature type="region of interest" description="Disordered" evidence="2">
    <location>
        <begin position="1407"/>
        <end position="1441"/>
    </location>
</feature>
<feature type="region of interest" description="Disordered" evidence="2">
    <location>
        <begin position="752"/>
        <end position="778"/>
    </location>
</feature>
<reference evidence="3" key="1">
    <citation type="journal article" date="2021" name="Proc. Natl. Acad. Sci. U.S.A.">
        <title>Three genomes in the algal genus Volvox reveal the fate of a haploid sex-determining region after a transition to homothallism.</title>
        <authorList>
            <person name="Yamamoto K."/>
            <person name="Hamaji T."/>
            <person name="Kawai-Toyooka H."/>
            <person name="Matsuzaki R."/>
            <person name="Takahashi F."/>
            <person name="Nishimura Y."/>
            <person name="Kawachi M."/>
            <person name="Noguchi H."/>
            <person name="Minakuchi Y."/>
            <person name="Umen J.G."/>
            <person name="Toyoda A."/>
            <person name="Nozaki H."/>
        </authorList>
    </citation>
    <scope>NUCLEOTIDE SEQUENCE</scope>
    <source>
        <strain evidence="3">NIES-3785</strain>
    </source>
</reference>
<organism evidence="3 4">
    <name type="scientific">Volvox reticuliferus</name>
    <dbReference type="NCBI Taxonomy" id="1737510"/>
    <lineage>
        <taxon>Eukaryota</taxon>
        <taxon>Viridiplantae</taxon>
        <taxon>Chlorophyta</taxon>
        <taxon>core chlorophytes</taxon>
        <taxon>Chlorophyceae</taxon>
        <taxon>CS clade</taxon>
        <taxon>Chlamydomonadales</taxon>
        <taxon>Volvocaceae</taxon>
        <taxon>Volvox</taxon>
    </lineage>
</organism>
<feature type="compositionally biased region" description="Acidic residues" evidence="2">
    <location>
        <begin position="2692"/>
        <end position="2704"/>
    </location>
</feature>
<feature type="region of interest" description="Disordered" evidence="2">
    <location>
        <begin position="2641"/>
        <end position="2710"/>
    </location>
</feature>
<feature type="compositionally biased region" description="Low complexity" evidence="2">
    <location>
        <begin position="5132"/>
        <end position="5143"/>
    </location>
</feature>
<feature type="region of interest" description="Disordered" evidence="2">
    <location>
        <begin position="828"/>
        <end position="883"/>
    </location>
</feature>
<feature type="coiled-coil region" evidence="1">
    <location>
        <begin position="280"/>
        <end position="307"/>
    </location>
</feature>
<feature type="region of interest" description="Disordered" evidence="2">
    <location>
        <begin position="1299"/>
        <end position="1371"/>
    </location>
</feature>
<evidence type="ECO:0000313" key="4">
    <source>
        <dbReference type="Proteomes" id="UP000722791"/>
    </source>
</evidence>
<feature type="compositionally biased region" description="Polar residues" evidence="2">
    <location>
        <begin position="2429"/>
        <end position="2442"/>
    </location>
</feature>
<accession>A0A8J4D7F9</accession>
<keyword evidence="1" id="KW-0175">Coiled coil</keyword>
<feature type="region of interest" description="Disordered" evidence="2">
    <location>
        <begin position="2528"/>
        <end position="2563"/>
    </location>
</feature>
<feature type="compositionally biased region" description="Basic and acidic residues" evidence="2">
    <location>
        <begin position="2544"/>
        <end position="2553"/>
    </location>
</feature>
<sequence length="5912" mass="635702">MEPAGQLVVASDIRNTLFRRALSILDEVHAGLEDFNFCGLVDDSSAPSPRELWGNLSSSQTGATQAGALVLHKGGDPLERVLATFLQGRTSTARRAVGAVSQIHSEIDSILCSFERDFPPLSAGAGDNGRLQDVSVNAVTGQPSEEVLRMAAATTAAASRFRVRAAEAAKSALQVYDNAAKQATAAAQATTQALEMQILAEQHSVAGNLPQALDSIRQANRLRDESAEAARLSRQFQKEYARHRREAQEAHLQADAAMRHAYSLEREALKSSSEAALRQYAMCKERYERLARQADELRAQAVYLDAEADAAVARAGQAQHQANAEMAGGNYDLGNALMQEAVRSQEQAGYARAQAKAARDSLQRLMPDLQAAREHMEEAERHVEDLSQRQARLQDATTKQRTDRLHEEADELAALCAAAEGAASMHEDLVRAYEERLAEDRQLYGKLSSEGRTAEADALAVHITTWEELLDVARKNLHTSRAEANTMRKRLTELSKADVSTDPGAAIIEGAEDFQQLREAKDKESLAAQAVAIMARGLSSSSLPDATVDGAVPATDGLLLQTEMHRQRIARLAEQMDKERQRLEDGHALSNEDGQSGNTHAEALLDSMAVSHLVGTLETTRLLQLWKQRSEQAAASAAEMRKAWEKLEQDATAKASEAVRLEEQALALEQAGRSDEASSTMAQAGQLHRIAEHLRLDAEKAKSALLARETAADNAQAQSRSLVQGLYDVEYAAGRLQSELGRRGYTIGDGNALDAPSGQTGLEDASHRGTATDAPREVPPPAHEMATAMMNSPGMLSKVSNTITKKADLTGFIGMAGLHAYGVTSDGDAVTTRSGGATSAADVQGQMPPSRQPGQSEPAPLDGWFGGSAMRQTSTRQKDDTHHHDARFARLVRELETYAAIAAPDISVCRWEGHAGLILALQTDGNEDAILAISNDLTVLNDQLGNGAGLVEVQVQRDEQRTARWQALVAALQPGADALVAAVAERTLARCVAVASSSKVTEDALALQANCQDALLSGISSYRRALGNERTAVESVRSAQADLSSVQRQAQQAQALDAELLQQIRALQDQLAAADSQGSTAQTLAVRFELQRLQNKHMEAAARASQLISACIAAQQGADEARRKEADSKGSVQSLSRMVMTLADAAKEAAVGVHHAVDGYRYALSALVLGAKTDLTRLGSGGTYDVDPSGADAHVQTLFQRHADCISQAQQSREATLRLQQLADGGPTPVLSPVFSRATTNTSINASPTEEHGALASRRLEIGVIVEQPAIVRSTLPSVPSGSDGEQRALLGSWNPLLRPSVNGQSGPIGNGDRQLPFLADEPPATGSSNRLLRPSTGERPGPLGAINPQDPPSANDLPNSSNPLLKPYVGELSGPLGSEISLLRPSAGEQLGSRGSRNQVLRPSAILQSGSHGGGNQLLRPSSGLISAMQPSSHAQPSCPRKDLVVTCPITGAETDGPGELFGRRSDIADSSVAGSIGSGFGASSTQGQLSVQRLSGVKLSSEFMPVSRIADALAASSASSMPTSLPRASLLMDNARTGINHEAAGLSAFIPFTSTSGGLGAFVESKLQGNSLTPSGESQPPKQSTTNGPFGSFEVALPDRSLMASHPSTSFKVTNAIGPTGNPVPTEPQRSSADQVSASLTSVSNTELRSFADAAPSGQLCMSQNGLSMKPPGVMLSQATKAAIHEESDYIPGKSLELNNQMVPGAGTMFVGSCDAIKPATPSTRQVDLGSAPSLKSNSPAVLPDWQVPGQAGHGVEQDWGRNLARLELPTGMPVGPVVGVDRPSSRGIMAMEAELASLHARHQQQLTELSSPRRTMEGAAPGQDPSNMRRMLETELQQAEDQLRAARAQQEFIRDASPTELQASNDQLQCREQRVTMLEQALAACSGLANDRISLDHVLAEANLVDLEAQQCDETLVLLAKAAEMCSKAVRELHLQSLDVGDQASPDVRQSLAYVHGKAADIEHRQQQLKCDAKRFGEKRHKLKEQLAAQQAAMKLREDWMHQARKAAAAAADTMAWENRLASARTGLQRLAEPLHELQNRAEAASDAAQKMTSAATQHRKQAEDLAQQAMRQREDARSFAANGMRLDADAANSMADSLQQQADGLTAQAARMEEDAGKLFSEANELGVAAERARKRIVAQTEIVQQVSKAHQLSVDVLQWSCTAAFKLHDAVQKQAAAAEQQRAVDQVERELIEMEGQNTESIGGGSARPDELASHMIYTVRAKQEASRMRAALQAAQQQVDQDLDAASAAIRQAARAEEERMQLEPRIQELELQAQVNLHSDCNVPNERVLRATGDVAGYSSPYGGGKKSSHSTVADFSLNPARGSQLTASSGSQYLLPSNSGPQTGDMVGLGFHVTSHAQFPRQLGDPSGGVRGNEPSGLTAKVQLSGVTRTGTVGQESQPQQVRIALQLARMDRGKSGGGTSDSIPSEPSRNQSAKRAASPTALTSTGEVGSPAVNGGVTPDKWRIAVGAANAARTFTASTPPPARLILGSSQPQRAVSCASSPTGSVVGVAGAHIDWSPRDHTRMHTSKPRIPLQQDDRHSERSYGHTTTPAAVDGTQVRPNRFFQSMAQREDSGPVTGLHRIGATRNPDRSPGRNDEVSAGTAGALLDKVANKSLKPLSHVKILNAAGKPVAQPYQNRDSTSSFESGTGGTSVTRGVVRTGSVRSSADSHADGNHPKALASSLDEELQMEDDGSEPDSKMYRTMKQRAADLEGRITELRRQGDTARTATEILSQKQEQRRIDMPAAVDMDQALQNALLEHGDAMIRMKQADSVLCHRRADFLEEELAVCRDALQYAIVDWHFRREMKRLDERCAALTDRAQSLTLEAQGFDAEVGDASECIMLATSKAGRGAKTYAATLEQQQIARFIEEQQERLKMAGMRAAESRSEAAQITNIAKGGASRKLLVEKKALCNKALYQSAVELADAYDHAAKIVAKAQHVKQHGMKAMADVYAERVQQLEAEIAAKQEQNATSSAAPSKLRGSQPVAIHPAKQGEEVLGAITRLSSEVEEAIQQCLQEITGEASDVLNVHRRRMEQICALVRLYQASHDDSDHMVDEMAAAETATLQPPSEATKRPALITAAQDAVHYLDRACGVASQLRALSLDAVEAHAAMFDLRADPAAIRVQLLGLKAATEDIDREEIDVRKQRLALLEIEIPLARDQLTATLQVLEYRQAAAQLSEAQKELQDAATVAAEAVVNLESMITVRRENIAIMHRHINAIFQEARIFAANGNVLQAAAAEEAAQRLSKESLAAETSLAALVQESHLKRDEQLLARAAAEELQQVADGSLELVGILLRVVSLQQEARAVSSRINELDGEQLRLEQECASRQSLADQANKQAEQLQHESLQCRTNLKFSAADTHLNESRQYRISAQEHVNAAETAKQAADAAAQQHKNFCQRRKQLLCEVHLLHTAAGHLQGALSCMRDKHHLVRKLRDVEYQCRNRQQAMEPVRSSTSGPVREIDVLRTQVDASTATIKHHLASKTSYVTAADNLHLAAASFDRQAACALQADAAMQDITQARVAAAITTARGSMALSVPLLTDGRSSGGGSGDTVTVQAAGSELALVQPGKHEETSSPVLGSAPSDAELVNLQLQQAELRYRCLRGSMKVLETIAAAAEHASEARCRQVELSDQAAALVSDLAAKILEAEACANEAASLEAAVRANAALLDEDDEENVKVKLMLNALLQKAESYRNEALLLQGRIKELEEQECAAGAKAAGMEESLIRLRADHRHALDALDLAERISQGREQEAAARAQMQTLAAEVAQLEREAKNMGNKIAQLRQQLTSASHTACSEDVANVMLVMQQIDSKLALHRQLLQQRRLELDSSREECERLSVGITFMKQRAEHVLHAGETQEQVRQTVIRVGELQSDLFSAQASRSQCEHMLDELRQQYAQLGTVEGPDTPLSEAEGPTSPVKVRHSQQMAATQVAIALAEQMLETHTQRVEVLQAAVTAWESARQRQEALLRHQEQLMQQDSWRATLEQHRAELRKAAVGHAEKALQLRATADKSSSGAALLLTVDPDAAKHPNDNGPGGEALSIIRAQAATIKVASEAAEQHGRAEAEDALGVRAAALAQGIDREIRCFSAASSLVQPMLERLYLAASASVSVARLQLACVCICSDQGNELSTMHEALTAVRGFAARIQGLLEVADRRTRAGQNMEAAAARGQATAVQDALQQELNAVRLCKHRLMELGLKMEGAKHELRLADKRMAQVTRSAAATQSVTEYVHRACELRYECGERQWGTLQVLRRAADAAERVEVARRAVKASQEAERQLTQAGKRDKATILGRTVTVLKRSLMEAEAQRRLADAQAVQDANTCGSEVAAAGLYMELAEMTVKLLWHVDEMDMHHEEHEQLQESLETARRSHQASQALLHHRRGEMQNLTQQIETHRCESQLLRKMGNEAQAIVRQEATNMLTSQLAEIAEDVMKLERRCECLHQNQTLLSSLNAKSESRMGLLGHLARLCSAAVGHLLDARDAHDNHSIHIREAAVAAVELSKEEEALSTAEARVRELRDSLERLICEKTAVDREGADHGNLQREINLAEAELQLAHRRRGEAEQQVLAIRARVAQAELAEQSSQLRVTKARQRAEDAQKLADNIRMLLNGSSALAIDLSALQRAFGTATDVPQVSEHSLMINTQVIGTSDPSHPHGVLAAAQLHSVTLQALTEAASKFMQALDCAAAAEQRRSEALLSTQAAQAAREAAERQRAVLEELRAIAEGINMVQHAQQLTGGRNGCGDNRIVSNGGDRNANMRAKSAGGQPLLLHASSVEQDTAAIAELELERLQHEAAYREADAAQEGKLAACFLRQQELLRLASESLLEMARFGVAAELNAGPNMTADEASSLLVACKQLAEQHVTTLMLGPALDRCKHAEDYLKASLQYIQEAKKLRDKVIGDRLSVLQDRKALYLKESDPVLRALMNSSRSPRDISATGYCGPPNSAMLPPGPAEDDAAKTQARLAGYDQLLMDEERMLMQVQELDKAASEFIEESGSQATAFTTRWSDVIRQVRGTHRLQRVQLMSDPCCRTVRSVVSKDGATPEADTKAQLCKHIASDAPIGLLMSTALPSSTDIQSQGSKSLAFSTVPDGFTGELSLKLIGPVTDLGEDSGQGRASSIHQSTQSVSSARPRANTPKEKSGGGPIDLKLPNVGTGNCEIDVDLVAMAAATVARAKAAAAALAVKASSALEGGQLVEQQRTEAPARAASEPGRAGKSSTHWHTELPLLSAGKSAHVGNHRALRQPRTPGPRGAAATHGVQEPPGATAAAALDEEAPVLGINNHGCVSARPDLGEESSQDTLSSSWLLLPSGNAVKESLCDSFSSAGGAQYQDAPGHTPVALQPAKPADALADFTPRLSPAARQCSTTVQSLSHLAATSQDQDPTTLQQLPRVLLPDDLDPATAVILQDFWSMAALHYQRAQQMHDCALQQVERQWQRCQAQVQMLQTEELKARTGGRLSEADGVMAARAKWQHRAAHLDTEMQCHRQEILRHKALLHRATIMVERLQLMAAAATAHGFTPAIAATLQHDEVSRQQLLPRFPGIMLAGCGILQPLERLHGELVQQAAALHATVAGLQQQSQRLFGKAARRSSKLKVKLGGNENTAAHALALAKSQSAAEQSAALGERAVELAAHARMVQELADQLSGEGANCLHILERLQHACDKELQAHQALLLAADLLLCEATQAVLRGERGADLFEPMRRLKPDVADLNVLAQLDSQSGSFDKLLEARHPPGACLSAAQVQAQRGEDMAQDAVRVVQSAKEQLELQMGLFTRRMDEAAAALSAVASARSSQCDALRAQADAAAMCVARARSKLAAQRTTHETVAAQKYGRAAEGWAKQAEKLRKEVLVTSAAAEEIGSRGLALASLGQRLRPIQAALDRYLDKQLEAWATAALLRI</sequence>
<feature type="coiled-coil region" evidence="1">
    <location>
        <begin position="2038"/>
        <end position="2119"/>
    </location>
</feature>
<evidence type="ECO:0000313" key="3">
    <source>
        <dbReference type="EMBL" id="GIL94362.1"/>
    </source>
</evidence>
<feature type="coiled-coil region" evidence="1">
    <location>
        <begin position="1036"/>
        <end position="1110"/>
    </location>
</feature>
<comment type="caution">
    <text evidence="3">The sequence shown here is derived from an EMBL/GenBank/DDBJ whole genome shotgun (WGS) entry which is preliminary data.</text>
</comment>
<evidence type="ECO:0000256" key="2">
    <source>
        <dbReference type="SAM" id="MobiDB-lite"/>
    </source>
</evidence>
<protein>
    <submittedName>
        <fullName evidence="3">Uncharacterized protein</fullName>
    </submittedName>
</protein>
<feature type="region of interest" description="Disordered" evidence="2">
    <location>
        <begin position="2579"/>
        <end position="2608"/>
    </location>
</feature>
<feature type="region of interest" description="Disordered" evidence="2">
    <location>
        <begin position="1810"/>
        <end position="1830"/>
    </location>
</feature>
<name>A0A8J4D7F9_9CHLO</name>
<feature type="compositionally biased region" description="Basic and acidic residues" evidence="2">
    <location>
        <begin position="2596"/>
        <end position="2606"/>
    </location>
</feature>
<dbReference type="Proteomes" id="UP000722791">
    <property type="component" value="Unassembled WGS sequence"/>
</dbReference>
<evidence type="ECO:0000256" key="1">
    <source>
        <dbReference type="SAM" id="Coils"/>
    </source>
</evidence>
<feature type="region of interest" description="Disordered" evidence="2">
    <location>
        <begin position="5122"/>
        <end position="5164"/>
    </location>
</feature>
<feature type="coiled-coil region" evidence="1">
    <location>
        <begin position="3308"/>
        <end position="3363"/>
    </location>
</feature>
<feature type="region of interest" description="Disordered" evidence="2">
    <location>
        <begin position="2420"/>
        <end position="2464"/>
    </location>
</feature>
<feature type="coiled-coil region" evidence="1">
    <location>
        <begin position="3763"/>
        <end position="3797"/>
    </location>
</feature>
<feature type="compositionally biased region" description="Polar residues" evidence="2">
    <location>
        <begin position="1570"/>
        <end position="1591"/>
    </location>
</feature>
<feature type="coiled-coil region" evidence="1">
    <location>
        <begin position="4513"/>
        <end position="4578"/>
    </location>
</feature>
<feature type="coiled-coil region" evidence="1">
    <location>
        <begin position="2958"/>
        <end position="2985"/>
    </location>
</feature>
<feature type="coiled-coil region" evidence="1">
    <location>
        <begin position="1832"/>
        <end position="1859"/>
    </location>
</feature>
<feature type="coiled-coil region" evidence="1">
    <location>
        <begin position="359"/>
        <end position="396"/>
    </location>
</feature>
<feature type="coiled-coil region" evidence="1">
    <location>
        <begin position="219"/>
        <end position="253"/>
    </location>
</feature>
<feature type="region of interest" description="Disordered" evidence="2">
    <location>
        <begin position="1570"/>
        <end position="1596"/>
    </location>
</feature>
<feature type="compositionally biased region" description="Low complexity" evidence="2">
    <location>
        <begin position="2649"/>
        <end position="2675"/>
    </location>
</feature>
<feature type="region of interest" description="Disordered" evidence="2">
    <location>
        <begin position="1614"/>
        <end position="1635"/>
    </location>
</feature>
<dbReference type="EMBL" id="BNCQ01000001">
    <property type="protein sequence ID" value="GIL94362.1"/>
    <property type="molecule type" value="Genomic_DNA"/>
</dbReference>
<feature type="coiled-coil region" evidence="1">
    <location>
        <begin position="3694"/>
        <end position="3721"/>
    </location>
</feature>
<proteinExistence type="predicted"/>
<gene>
    <name evidence="3" type="ORF">Vretimale_591</name>
</gene>
<feature type="coiled-coil region" evidence="1">
    <location>
        <begin position="4362"/>
        <end position="4457"/>
    </location>
</feature>
<feature type="coiled-coil region" evidence="1">
    <location>
        <begin position="3139"/>
        <end position="3201"/>
    </location>
</feature>
<feature type="coiled-coil region" evidence="1">
    <location>
        <begin position="2175"/>
        <end position="2279"/>
    </location>
</feature>
<feature type="region of interest" description="Disordered" evidence="2">
    <location>
        <begin position="5209"/>
        <end position="5274"/>
    </location>
</feature>